<evidence type="ECO:0000313" key="13">
    <source>
        <dbReference type="EMBL" id="KAF1834859.1"/>
    </source>
</evidence>
<evidence type="ECO:0000256" key="4">
    <source>
        <dbReference type="ARBA" id="ARBA00022776"/>
    </source>
</evidence>
<evidence type="ECO:0000256" key="6">
    <source>
        <dbReference type="ARBA" id="ARBA00022912"/>
    </source>
</evidence>
<dbReference type="PANTHER" id="PTHR10828">
    <property type="entry name" value="M-PHASE INDUCER PHOSPHATASE DUAL SPECIFICITY PHOSPHATASE CDC25"/>
    <property type="match status" value="1"/>
</dbReference>
<keyword evidence="4 10" id="KW-0498">Mitosis</keyword>
<evidence type="ECO:0000256" key="10">
    <source>
        <dbReference type="RuleBase" id="RU368028"/>
    </source>
</evidence>
<comment type="similarity">
    <text evidence="1 10">Belongs to the MPI phosphatase family.</text>
</comment>
<evidence type="ECO:0000256" key="11">
    <source>
        <dbReference type="SAM" id="MobiDB-lite"/>
    </source>
</evidence>
<dbReference type="GO" id="GO:0051301">
    <property type="term" value="P:cell division"/>
    <property type="evidence" value="ECO:0007669"/>
    <property type="project" value="UniProtKB-UniRule"/>
</dbReference>
<keyword evidence="3 10" id="KW-0132">Cell division</keyword>
<evidence type="ECO:0000256" key="7">
    <source>
        <dbReference type="ARBA" id="ARBA00023306"/>
    </source>
</evidence>
<dbReference type="GO" id="GO:0110032">
    <property type="term" value="P:positive regulation of G2/MI transition of meiotic cell cycle"/>
    <property type="evidence" value="ECO:0007669"/>
    <property type="project" value="TreeGrafter"/>
</dbReference>
<dbReference type="EC" id="3.1.3.48" evidence="2 10"/>
<dbReference type="Gene3D" id="3.40.250.10">
    <property type="entry name" value="Rhodanese-like domain"/>
    <property type="match status" value="1"/>
</dbReference>
<evidence type="ECO:0000256" key="2">
    <source>
        <dbReference type="ARBA" id="ARBA00013064"/>
    </source>
</evidence>
<evidence type="ECO:0000256" key="9">
    <source>
        <dbReference type="ARBA" id="ARBA00067190"/>
    </source>
</evidence>
<feature type="compositionally biased region" description="Polar residues" evidence="11">
    <location>
        <begin position="257"/>
        <end position="271"/>
    </location>
</feature>
<dbReference type="InterPro" id="IPR001763">
    <property type="entry name" value="Rhodanese-like_dom"/>
</dbReference>
<dbReference type="GO" id="GO:0010971">
    <property type="term" value="P:positive regulation of G2/M transition of mitotic cell cycle"/>
    <property type="evidence" value="ECO:0007669"/>
    <property type="project" value="TreeGrafter"/>
</dbReference>
<dbReference type="Proteomes" id="UP000800040">
    <property type="component" value="Unassembled WGS sequence"/>
</dbReference>
<dbReference type="AlphaFoldDB" id="A0A6A5KF98"/>
<dbReference type="PROSITE" id="PS50206">
    <property type="entry name" value="RHODANESE_3"/>
    <property type="match status" value="1"/>
</dbReference>
<dbReference type="PANTHER" id="PTHR10828:SF17">
    <property type="entry name" value="PROTEIN-TYROSINE-PHOSPHATASE"/>
    <property type="match status" value="1"/>
</dbReference>
<keyword evidence="7 10" id="KW-0131">Cell cycle</keyword>
<dbReference type="SMART" id="SM00450">
    <property type="entry name" value="RHOD"/>
    <property type="match status" value="1"/>
</dbReference>
<dbReference type="FunFam" id="3.40.250.10:FF:000021">
    <property type="entry name" value="M-phase inducer phosphatase cdc-25.2"/>
    <property type="match status" value="1"/>
</dbReference>
<dbReference type="SUPFAM" id="SSF52821">
    <property type="entry name" value="Rhodanese/Cell cycle control phosphatase"/>
    <property type="match status" value="1"/>
</dbReference>
<evidence type="ECO:0000256" key="3">
    <source>
        <dbReference type="ARBA" id="ARBA00022618"/>
    </source>
</evidence>
<feature type="region of interest" description="Disordered" evidence="11">
    <location>
        <begin position="253"/>
        <end position="312"/>
    </location>
</feature>
<feature type="region of interest" description="Disordered" evidence="11">
    <location>
        <begin position="1"/>
        <end position="22"/>
    </location>
</feature>
<accession>A0A6A5KF98</accession>
<sequence length="570" mass="63069">MDMSSPLAAMRPPPIPGPWGYRRDLPPSKPLFGAHSLGPKSFNFRDLSMKKSGGDYFTLQPMRGSSPTASLAADMSSNLHVDQSPQLATPRRSLFTSNLFQQLDTREATTPLARWEGVTTPPIPSSSPGFAPDSMDISPLPHKAPFSFINDRSLPLPSPSPETTPSTDSDMLSPCDDLPTPPTYPTPTLEVPRPVSAAEPRKSILLRPCLSRSKNYSTNTVSFKQQENSPLPAFKFGCGDFNSSASGLTLDECFTASPPQENRRPTSNGSLFASKPKPFNLNSTAMSRANGSPLAAVRKPAGPPSRRPSKFRRSLSMFEHPGDVMNAKQDQDNYQPSGLQSVMDVDDANPLKLPHFTTSEPESLPRITHDTLVEVLNGTYDDLYDNKIIIDCRFEYEYNGGHIEGALNFCDKEQLAERLFQAPSSANTLLVLHCEYSAHRAPLMAKFVRSQDRRENEHRYPMLSFPEVYILDGGYSSFYHAHATRCEPQNYLRMDAKEHEQSCERGLNKLKFKSRAKLNRASTFAFGQQCQMEDSPTAIGRSRSGNNIFTLGGDSLDLGRIGASRRMASY</sequence>
<evidence type="ECO:0000256" key="8">
    <source>
        <dbReference type="ARBA" id="ARBA00051722"/>
    </source>
</evidence>
<dbReference type="OrthoDB" id="26523at2759"/>
<dbReference type="InterPro" id="IPR036873">
    <property type="entry name" value="Rhodanese-like_dom_sf"/>
</dbReference>
<dbReference type="GO" id="GO:0005634">
    <property type="term" value="C:nucleus"/>
    <property type="evidence" value="ECO:0007669"/>
    <property type="project" value="TreeGrafter"/>
</dbReference>
<comment type="function">
    <text evidence="10">Tyrosine protein phosphatase which functions as a dosage-dependent inducer of mitotic progression.</text>
</comment>
<keyword evidence="14" id="KW-1185">Reference proteome</keyword>
<evidence type="ECO:0000256" key="5">
    <source>
        <dbReference type="ARBA" id="ARBA00022801"/>
    </source>
</evidence>
<feature type="domain" description="Rhodanese" evidence="12">
    <location>
        <begin position="383"/>
        <end position="487"/>
    </location>
</feature>
<protein>
    <recommendedName>
        <fullName evidence="9 10">M-phase inducer phosphatase</fullName>
        <ecNumber evidence="2 10">3.1.3.48</ecNumber>
    </recommendedName>
</protein>
<comment type="catalytic activity">
    <reaction evidence="8 10">
        <text>O-phospho-L-tyrosyl-[protein] + H2O = L-tyrosyl-[protein] + phosphate</text>
        <dbReference type="Rhea" id="RHEA:10684"/>
        <dbReference type="Rhea" id="RHEA-COMP:10136"/>
        <dbReference type="Rhea" id="RHEA-COMP:20101"/>
        <dbReference type="ChEBI" id="CHEBI:15377"/>
        <dbReference type="ChEBI" id="CHEBI:43474"/>
        <dbReference type="ChEBI" id="CHEBI:46858"/>
        <dbReference type="ChEBI" id="CHEBI:61978"/>
        <dbReference type="EC" id="3.1.3.48"/>
    </reaction>
</comment>
<proteinExistence type="inferred from homology"/>
<reference evidence="13" key="1">
    <citation type="submission" date="2020-01" db="EMBL/GenBank/DDBJ databases">
        <authorList>
            <consortium name="DOE Joint Genome Institute"/>
            <person name="Haridas S."/>
            <person name="Albert R."/>
            <person name="Binder M."/>
            <person name="Bloem J."/>
            <person name="Labutti K."/>
            <person name="Salamov A."/>
            <person name="Andreopoulos B."/>
            <person name="Baker S.E."/>
            <person name="Barry K."/>
            <person name="Bills G."/>
            <person name="Bluhm B.H."/>
            <person name="Cannon C."/>
            <person name="Castanera R."/>
            <person name="Culley D.E."/>
            <person name="Daum C."/>
            <person name="Ezra D."/>
            <person name="Gonzalez J.B."/>
            <person name="Henrissat B."/>
            <person name="Kuo A."/>
            <person name="Liang C."/>
            <person name="Lipzen A."/>
            <person name="Lutzoni F."/>
            <person name="Magnuson J."/>
            <person name="Mondo S."/>
            <person name="Nolan M."/>
            <person name="Ohm R."/>
            <person name="Pangilinan J."/>
            <person name="Park H.-J."/>
            <person name="Ramirez L."/>
            <person name="Alfaro M."/>
            <person name="Sun H."/>
            <person name="Tritt A."/>
            <person name="Yoshinaga Y."/>
            <person name="Zwiers L.-H."/>
            <person name="Turgeon B.G."/>
            <person name="Goodwin S.B."/>
            <person name="Spatafora J.W."/>
            <person name="Crous P.W."/>
            <person name="Grigoriev I.V."/>
        </authorList>
    </citation>
    <scope>NUCLEOTIDE SEQUENCE</scope>
    <source>
        <strain evidence="13">P77</strain>
    </source>
</reference>
<dbReference type="GO" id="GO:0000086">
    <property type="term" value="P:G2/M transition of mitotic cell cycle"/>
    <property type="evidence" value="ECO:0007669"/>
    <property type="project" value="TreeGrafter"/>
</dbReference>
<evidence type="ECO:0000259" key="12">
    <source>
        <dbReference type="PROSITE" id="PS50206"/>
    </source>
</evidence>
<keyword evidence="6 10" id="KW-0904">Protein phosphatase</keyword>
<dbReference type="GO" id="GO:0005737">
    <property type="term" value="C:cytoplasm"/>
    <property type="evidence" value="ECO:0007669"/>
    <property type="project" value="TreeGrafter"/>
</dbReference>
<feature type="compositionally biased region" description="Polar residues" evidence="11">
    <location>
        <begin position="280"/>
        <end position="290"/>
    </location>
</feature>
<dbReference type="Pfam" id="PF00581">
    <property type="entry name" value="Rhodanese"/>
    <property type="match status" value="1"/>
</dbReference>
<dbReference type="GO" id="GO:0004725">
    <property type="term" value="F:protein tyrosine phosphatase activity"/>
    <property type="evidence" value="ECO:0007669"/>
    <property type="project" value="UniProtKB-UniRule"/>
</dbReference>
<dbReference type="EMBL" id="ML975296">
    <property type="protein sequence ID" value="KAF1834859.1"/>
    <property type="molecule type" value="Genomic_DNA"/>
</dbReference>
<dbReference type="InterPro" id="IPR000751">
    <property type="entry name" value="MPI_Phosphatase"/>
</dbReference>
<keyword evidence="5 10" id="KW-0378">Hydrolase</keyword>
<evidence type="ECO:0000256" key="1">
    <source>
        <dbReference type="ARBA" id="ARBA00011065"/>
    </source>
</evidence>
<evidence type="ECO:0000313" key="14">
    <source>
        <dbReference type="Proteomes" id="UP000800040"/>
    </source>
</evidence>
<feature type="region of interest" description="Disordered" evidence="11">
    <location>
        <begin position="116"/>
        <end position="195"/>
    </location>
</feature>
<dbReference type="CDD" id="cd01530">
    <property type="entry name" value="Cdc25"/>
    <property type="match status" value="1"/>
</dbReference>
<name>A0A6A5KF98_9PLEO</name>
<gene>
    <name evidence="13" type="ORF">BDW02DRAFT_320519</name>
</gene>
<organism evidence="13 14">
    <name type="scientific">Decorospora gaudefroyi</name>
    <dbReference type="NCBI Taxonomy" id="184978"/>
    <lineage>
        <taxon>Eukaryota</taxon>
        <taxon>Fungi</taxon>
        <taxon>Dikarya</taxon>
        <taxon>Ascomycota</taxon>
        <taxon>Pezizomycotina</taxon>
        <taxon>Dothideomycetes</taxon>
        <taxon>Pleosporomycetidae</taxon>
        <taxon>Pleosporales</taxon>
        <taxon>Pleosporineae</taxon>
        <taxon>Pleosporaceae</taxon>
        <taxon>Decorospora</taxon>
    </lineage>
</organism>